<evidence type="ECO:0000256" key="1">
    <source>
        <dbReference type="SAM" id="MobiDB-lite"/>
    </source>
</evidence>
<protein>
    <recommendedName>
        <fullName evidence="2">Endonuclease/exonuclease/phosphatase domain-containing protein</fullName>
    </recommendedName>
</protein>
<gene>
    <name evidence="3" type="ORF">KFK09_022709</name>
</gene>
<dbReference type="InterPro" id="IPR005135">
    <property type="entry name" value="Endo/exonuclease/phosphatase"/>
</dbReference>
<dbReference type="Proteomes" id="UP000829196">
    <property type="component" value="Unassembled WGS sequence"/>
</dbReference>
<sequence length="835" mass="96020">MASSSKRQKVLAKKPNRNASENFLSKANEESFPRFASAKITPSRILIQSEIHFKVMHLFASTQFHFILSLIHFYNKQTFHYFLANMSFNSDHSCISSFVFKQKVEITKHDIGAFLNLRTEGYRAHTLMTETTFKWYDVNRVIRQNGLDYHVARVSSMTKNARIIQHILRSSIIPKAGDRINIIPLLSVLTFLIIECHPIDEAQLIIDHIYGLSEIGHADQKRKRNISLGHLVTYILEKKYNLVHPDEEYEEPVYYNDASFRLLFKEEKEKEKAHASASEEVEEGVQTSAPQSDYQNLIERFDRLETHVDQRFDQFDAQLKQQQQDIDKVFIPAQEEALQIEKEQDQRIEELVREELVVTQPDLSQVIVPNSVVPTLNKFGILSELEDNNLNGLVEEKDSSDVEEGEIVELEKDVSKNLKDQELKITSDDSSKVASCEVKEVEISSSGKKGKLHKELKSLGSDFWNCRGPKKREATQYLKEFVKDIDVLFVGLVETKVSSMDNLQILNYLGDKWESYMVPSEALSGGILVLWRKVLASFIVLDVSSQLITGSLEVIKREGWLVSTVYGSRNTVERKSLWENLEKLYAVKKLAIIGGDFNCILSQEEKRGGKKFVFSQGIKDMKMFMSNNDFHEIGFIGPKFTWCNNKSGGGRILKRLDRYLMNSNAMNSIQLALVKHLSCIASDHCQIILEVFKPVNSNYKDIHFEDVWASFHGATAIVEKSWKKFGGSDPASSLNLKFKRTLKALFYWSKARFNSLNALRDSLKKEIFDLQFEEVEGMLNETKLLILRSKVNELNCTLARLNFWWRQRAKVRWMEEGDANSAFFHSFANARMSSN</sequence>
<dbReference type="EMBL" id="JAGYWB010000016">
    <property type="protein sequence ID" value="KAI0496393.1"/>
    <property type="molecule type" value="Genomic_DNA"/>
</dbReference>
<evidence type="ECO:0000259" key="2">
    <source>
        <dbReference type="Pfam" id="PF03372"/>
    </source>
</evidence>
<name>A0A8T3AJG7_DENNO</name>
<dbReference type="GO" id="GO:0003824">
    <property type="term" value="F:catalytic activity"/>
    <property type="evidence" value="ECO:0007669"/>
    <property type="project" value="InterPro"/>
</dbReference>
<evidence type="ECO:0000313" key="4">
    <source>
        <dbReference type="Proteomes" id="UP000829196"/>
    </source>
</evidence>
<dbReference type="Pfam" id="PF03372">
    <property type="entry name" value="Exo_endo_phos"/>
    <property type="match status" value="1"/>
</dbReference>
<feature type="region of interest" description="Disordered" evidence="1">
    <location>
        <begin position="273"/>
        <end position="292"/>
    </location>
</feature>
<dbReference type="PANTHER" id="PTHR33710:SF71">
    <property type="entry name" value="ENDONUCLEASE_EXONUCLEASE_PHOSPHATASE DOMAIN-CONTAINING PROTEIN"/>
    <property type="match status" value="1"/>
</dbReference>
<reference evidence="3" key="1">
    <citation type="journal article" date="2022" name="Front. Genet.">
        <title>Chromosome-Scale Assembly of the Dendrobium nobile Genome Provides Insights Into the Molecular Mechanism of the Biosynthesis of the Medicinal Active Ingredient of Dendrobium.</title>
        <authorList>
            <person name="Xu Q."/>
            <person name="Niu S.-C."/>
            <person name="Li K.-L."/>
            <person name="Zheng P.-J."/>
            <person name="Zhang X.-J."/>
            <person name="Jia Y."/>
            <person name="Liu Y."/>
            <person name="Niu Y.-X."/>
            <person name="Yu L.-H."/>
            <person name="Chen D.-F."/>
            <person name="Zhang G.-Q."/>
        </authorList>
    </citation>
    <scope>NUCLEOTIDE SEQUENCE</scope>
    <source>
        <tissue evidence="3">Leaf</tissue>
    </source>
</reference>
<comment type="caution">
    <text evidence="3">The sequence shown here is derived from an EMBL/GenBank/DDBJ whole genome shotgun (WGS) entry which is preliminary data.</text>
</comment>
<dbReference type="InterPro" id="IPR036691">
    <property type="entry name" value="Endo/exonu/phosph_ase_sf"/>
</dbReference>
<dbReference type="SUPFAM" id="SSF56219">
    <property type="entry name" value="DNase I-like"/>
    <property type="match status" value="1"/>
</dbReference>
<accession>A0A8T3AJG7</accession>
<dbReference type="Gene3D" id="3.60.10.10">
    <property type="entry name" value="Endonuclease/exonuclease/phosphatase"/>
    <property type="match status" value="1"/>
</dbReference>
<dbReference type="AlphaFoldDB" id="A0A8T3AJG7"/>
<organism evidence="3 4">
    <name type="scientific">Dendrobium nobile</name>
    <name type="common">Orchid</name>
    <dbReference type="NCBI Taxonomy" id="94219"/>
    <lineage>
        <taxon>Eukaryota</taxon>
        <taxon>Viridiplantae</taxon>
        <taxon>Streptophyta</taxon>
        <taxon>Embryophyta</taxon>
        <taxon>Tracheophyta</taxon>
        <taxon>Spermatophyta</taxon>
        <taxon>Magnoliopsida</taxon>
        <taxon>Liliopsida</taxon>
        <taxon>Asparagales</taxon>
        <taxon>Orchidaceae</taxon>
        <taxon>Epidendroideae</taxon>
        <taxon>Malaxideae</taxon>
        <taxon>Dendrobiinae</taxon>
        <taxon>Dendrobium</taxon>
    </lineage>
</organism>
<proteinExistence type="predicted"/>
<feature type="domain" description="Endonuclease/exonuclease/phosphatase" evidence="2">
    <location>
        <begin position="464"/>
        <end position="657"/>
    </location>
</feature>
<dbReference type="OrthoDB" id="685803at2759"/>
<evidence type="ECO:0000313" key="3">
    <source>
        <dbReference type="EMBL" id="KAI0496393.1"/>
    </source>
</evidence>
<keyword evidence="4" id="KW-1185">Reference proteome</keyword>
<dbReference type="PANTHER" id="PTHR33710">
    <property type="entry name" value="BNAC02G09200D PROTEIN"/>
    <property type="match status" value="1"/>
</dbReference>